<dbReference type="PANTHER" id="PTHR31639">
    <property type="entry name" value="F-BOX PROTEIN-LIKE"/>
    <property type="match status" value="1"/>
</dbReference>
<keyword evidence="2" id="KW-1185">Reference proteome</keyword>
<accession>A0ABD2Y612</accession>
<proteinExistence type="predicted"/>
<evidence type="ECO:0000313" key="2">
    <source>
        <dbReference type="Proteomes" id="UP001630127"/>
    </source>
</evidence>
<dbReference type="PANTHER" id="PTHR31639:SF317">
    <property type="entry name" value="F-BOX DOMAIN-CONTAINING PROTEIN"/>
    <property type="match status" value="1"/>
</dbReference>
<gene>
    <name evidence="1" type="ORF">ACH5RR_035699</name>
</gene>
<name>A0ABD2Y612_9GENT</name>
<dbReference type="EMBL" id="JBJUIK010000015">
    <property type="protein sequence ID" value="KAL3501250.1"/>
    <property type="molecule type" value="Genomic_DNA"/>
</dbReference>
<comment type="caution">
    <text evidence="1">The sequence shown here is derived from an EMBL/GenBank/DDBJ whole genome shotgun (WGS) entry which is preliminary data.</text>
</comment>
<dbReference type="Proteomes" id="UP001630127">
    <property type="component" value="Unassembled WGS sequence"/>
</dbReference>
<dbReference type="AlphaFoldDB" id="A0ABD2Y612"/>
<sequence>MKEAARTSVVSHRWENLWKFYGGCLDFDDLGNSKMLLYECTGERDVRVERRRYLNWVNQVLVSHQVPSIEQFRAYFELDKDHSTTIDSWIRFAAAKRVRRLELDLSSLFSSENVKELEEIYSFPMDQLLSGELNLKLLTSLRLIAINVCEEHVLGFLSECPLLEELSIA</sequence>
<organism evidence="1 2">
    <name type="scientific">Cinchona calisaya</name>
    <dbReference type="NCBI Taxonomy" id="153742"/>
    <lineage>
        <taxon>Eukaryota</taxon>
        <taxon>Viridiplantae</taxon>
        <taxon>Streptophyta</taxon>
        <taxon>Embryophyta</taxon>
        <taxon>Tracheophyta</taxon>
        <taxon>Spermatophyta</taxon>
        <taxon>Magnoliopsida</taxon>
        <taxon>eudicotyledons</taxon>
        <taxon>Gunneridae</taxon>
        <taxon>Pentapetalae</taxon>
        <taxon>asterids</taxon>
        <taxon>lamiids</taxon>
        <taxon>Gentianales</taxon>
        <taxon>Rubiaceae</taxon>
        <taxon>Cinchonoideae</taxon>
        <taxon>Cinchoneae</taxon>
        <taxon>Cinchona</taxon>
    </lineage>
</organism>
<protein>
    <submittedName>
        <fullName evidence="1">Uncharacterized protein</fullName>
    </submittedName>
</protein>
<reference evidence="1 2" key="1">
    <citation type="submission" date="2024-11" db="EMBL/GenBank/DDBJ databases">
        <title>A near-complete genome assembly of Cinchona calisaya.</title>
        <authorList>
            <person name="Lian D.C."/>
            <person name="Zhao X.W."/>
            <person name="Wei L."/>
        </authorList>
    </citation>
    <scope>NUCLEOTIDE SEQUENCE [LARGE SCALE GENOMIC DNA]</scope>
    <source>
        <tissue evidence="1">Nenye</tissue>
    </source>
</reference>
<evidence type="ECO:0000313" key="1">
    <source>
        <dbReference type="EMBL" id="KAL3501250.1"/>
    </source>
</evidence>